<keyword evidence="5" id="KW-0804">Transcription</keyword>
<dbReference type="InterPro" id="IPR027417">
    <property type="entry name" value="P-loop_NTPase"/>
</dbReference>
<dbReference type="InterPro" id="IPR003593">
    <property type="entry name" value="AAA+_ATPase"/>
</dbReference>
<evidence type="ECO:0000313" key="9">
    <source>
        <dbReference type="EMBL" id="AGP32217.1"/>
    </source>
</evidence>
<dbReference type="CDD" id="cd00009">
    <property type="entry name" value="AAA"/>
    <property type="match status" value="1"/>
</dbReference>
<evidence type="ECO:0000256" key="6">
    <source>
        <dbReference type="PROSITE-ProRule" id="PRU00169"/>
    </source>
</evidence>
<dbReference type="InterPro" id="IPR002078">
    <property type="entry name" value="Sigma_54_int"/>
</dbReference>
<dbReference type="PANTHER" id="PTHR32071">
    <property type="entry name" value="TRANSCRIPTIONAL REGULATORY PROTEIN"/>
    <property type="match status" value="1"/>
</dbReference>
<dbReference type="KEGG" id="scu:SCE1572_10635"/>
<dbReference type="Gene3D" id="1.10.8.60">
    <property type="match status" value="1"/>
</dbReference>
<dbReference type="SUPFAM" id="SSF52540">
    <property type="entry name" value="P-loop containing nucleoside triphosphate hydrolases"/>
    <property type="match status" value="1"/>
</dbReference>
<dbReference type="GO" id="GO:0005524">
    <property type="term" value="F:ATP binding"/>
    <property type="evidence" value="ECO:0007669"/>
    <property type="project" value="UniProtKB-KW"/>
</dbReference>
<dbReference type="Gene3D" id="3.40.50.2300">
    <property type="match status" value="1"/>
</dbReference>
<feature type="domain" description="Response regulatory" evidence="8">
    <location>
        <begin position="41"/>
        <end position="155"/>
    </location>
</feature>
<dbReference type="InterPro" id="IPR009057">
    <property type="entry name" value="Homeodomain-like_sf"/>
</dbReference>
<dbReference type="SUPFAM" id="SSF52172">
    <property type="entry name" value="CheY-like"/>
    <property type="match status" value="1"/>
</dbReference>
<dbReference type="InterPro" id="IPR002197">
    <property type="entry name" value="HTH_Fis"/>
</dbReference>
<dbReference type="Gene3D" id="1.10.10.60">
    <property type="entry name" value="Homeodomain-like"/>
    <property type="match status" value="1"/>
</dbReference>
<dbReference type="STRING" id="1254432.SCE1572_10635"/>
<dbReference type="InterPro" id="IPR058031">
    <property type="entry name" value="AAA_lid_NorR"/>
</dbReference>
<dbReference type="Pfam" id="PF00072">
    <property type="entry name" value="Response_reg"/>
    <property type="match status" value="1"/>
</dbReference>
<dbReference type="SMART" id="SM00448">
    <property type="entry name" value="REC"/>
    <property type="match status" value="1"/>
</dbReference>
<dbReference type="Pfam" id="PF00158">
    <property type="entry name" value="Sigma54_activat"/>
    <property type="match status" value="1"/>
</dbReference>
<protein>
    <submittedName>
        <fullName evidence="9">Fis family transcriptional regulator</fullName>
    </submittedName>
</protein>
<dbReference type="FunFam" id="3.40.50.300:FF:000006">
    <property type="entry name" value="DNA-binding transcriptional regulator NtrC"/>
    <property type="match status" value="1"/>
</dbReference>
<accession>S4XGG3</accession>
<keyword evidence="4" id="KW-0238">DNA-binding</keyword>
<feature type="domain" description="Sigma-54 factor interaction" evidence="7">
    <location>
        <begin position="177"/>
        <end position="406"/>
    </location>
</feature>
<evidence type="ECO:0000259" key="8">
    <source>
        <dbReference type="PROSITE" id="PS50110"/>
    </source>
</evidence>
<dbReference type="PRINTS" id="PR01590">
    <property type="entry name" value="HTHFIS"/>
</dbReference>
<dbReference type="PROSITE" id="PS50110">
    <property type="entry name" value="RESPONSE_REGULATORY"/>
    <property type="match status" value="1"/>
</dbReference>
<evidence type="ECO:0000256" key="3">
    <source>
        <dbReference type="ARBA" id="ARBA00023015"/>
    </source>
</evidence>
<sequence>MAARGGALPARAHGFLSLPTRAVMRRPRRFRATVESMPRGHVLVLDDERAILTTLQKALSLEGYTVDVAGGVGVAEEKLAKRSYDIALFDVSLPDGDGVELLQRIRAGGSEIPVVMMSGHATVDAAVRATRLGAIDFLEKPLSTDRLLLVLENTLRLIRAEAEAKALRTQTGQVGELIGGSRAMLELREQIARAARATATVFVTGERGTGKELVARAIHAASKRARGPLEKMNCAAVPSELIESEMFGHEAGAFTGATKQRRGKFERASGGTLFLDEVGDMPLAMQAKLLRVLQEREIERVGGHETIKVDVRVVAATNRDIEAACREGQFRPDLYDRLNVLPLSLPPLRARREDVPLLARHFLALATQANDRPGMAFTEGGMRMLVAYSFPGNVRELRNIIERLVILTPDETIDEGDVKVCFGGQQAAMKGGIFRPGVPFRVLAEEAERTILEEALGHYGGQMAATARGLGLERSHLYKKCKALGLRGDKGEAEDE</sequence>
<reference evidence="9 10" key="1">
    <citation type="journal article" date="2013" name="Sci. Rep.">
        <title>Extraordinary expansion of a Sorangium cellulosum genome from an alkaline milieu.</title>
        <authorList>
            <person name="Han K."/>
            <person name="Li Z.F."/>
            <person name="Peng R."/>
            <person name="Zhu L.P."/>
            <person name="Zhou T."/>
            <person name="Wang L.G."/>
            <person name="Li S.G."/>
            <person name="Zhang X.B."/>
            <person name="Hu W."/>
            <person name="Wu Z.H."/>
            <person name="Qin N."/>
            <person name="Li Y.Z."/>
        </authorList>
    </citation>
    <scope>NUCLEOTIDE SEQUENCE [LARGE SCALE GENOMIC DNA]</scope>
    <source>
        <strain evidence="9 10">So0157-2</strain>
    </source>
</reference>
<dbReference type="InterPro" id="IPR011006">
    <property type="entry name" value="CheY-like_superfamily"/>
</dbReference>
<dbReference type="Proteomes" id="UP000014803">
    <property type="component" value="Chromosome"/>
</dbReference>
<dbReference type="PROSITE" id="PS00676">
    <property type="entry name" value="SIGMA54_INTERACT_2"/>
    <property type="match status" value="1"/>
</dbReference>
<dbReference type="GO" id="GO:0043565">
    <property type="term" value="F:sequence-specific DNA binding"/>
    <property type="evidence" value="ECO:0007669"/>
    <property type="project" value="InterPro"/>
</dbReference>
<dbReference type="GO" id="GO:0006355">
    <property type="term" value="P:regulation of DNA-templated transcription"/>
    <property type="evidence" value="ECO:0007669"/>
    <property type="project" value="InterPro"/>
</dbReference>
<keyword evidence="1" id="KW-0547">Nucleotide-binding</keyword>
<proteinExistence type="predicted"/>
<organism evidence="9 10">
    <name type="scientific">Sorangium cellulosum So0157-2</name>
    <dbReference type="NCBI Taxonomy" id="1254432"/>
    <lineage>
        <taxon>Bacteria</taxon>
        <taxon>Pseudomonadati</taxon>
        <taxon>Myxococcota</taxon>
        <taxon>Polyangia</taxon>
        <taxon>Polyangiales</taxon>
        <taxon>Polyangiaceae</taxon>
        <taxon>Sorangium</taxon>
    </lineage>
</organism>
<evidence type="ECO:0000259" key="7">
    <source>
        <dbReference type="PROSITE" id="PS50045"/>
    </source>
</evidence>
<keyword evidence="6" id="KW-0597">Phosphoprotein</keyword>
<dbReference type="InterPro" id="IPR001789">
    <property type="entry name" value="Sig_transdc_resp-reg_receiver"/>
</dbReference>
<dbReference type="PATRIC" id="fig|1254432.3.peg.2380"/>
<dbReference type="PROSITE" id="PS00688">
    <property type="entry name" value="SIGMA54_INTERACT_3"/>
    <property type="match status" value="1"/>
</dbReference>
<keyword evidence="3" id="KW-0805">Transcription regulation</keyword>
<dbReference type="HOGENOM" id="CLU_000445_0_6_7"/>
<evidence type="ECO:0000256" key="2">
    <source>
        <dbReference type="ARBA" id="ARBA00022840"/>
    </source>
</evidence>
<evidence type="ECO:0000256" key="4">
    <source>
        <dbReference type="ARBA" id="ARBA00023125"/>
    </source>
</evidence>
<dbReference type="Pfam" id="PF25601">
    <property type="entry name" value="AAA_lid_14"/>
    <property type="match status" value="1"/>
</dbReference>
<name>S4XGG3_SORCE</name>
<dbReference type="InterPro" id="IPR025944">
    <property type="entry name" value="Sigma_54_int_dom_CS"/>
</dbReference>
<dbReference type="SMART" id="SM00382">
    <property type="entry name" value="AAA"/>
    <property type="match status" value="1"/>
</dbReference>
<dbReference type="SUPFAM" id="SSF46689">
    <property type="entry name" value="Homeodomain-like"/>
    <property type="match status" value="1"/>
</dbReference>
<keyword evidence="2" id="KW-0067">ATP-binding</keyword>
<gene>
    <name evidence="9" type="ORF">SCE1572_10635</name>
</gene>
<evidence type="ECO:0000313" key="10">
    <source>
        <dbReference type="Proteomes" id="UP000014803"/>
    </source>
</evidence>
<feature type="modified residue" description="4-aspartylphosphate" evidence="6">
    <location>
        <position position="90"/>
    </location>
</feature>
<dbReference type="eggNOG" id="COG2204">
    <property type="taxonomic scope" value="Bacteria"/>
</dbReference>
<dbReference type="Pfam" id="PF02954">
    <property type="entry name" value="HTH_8"/>
    <property type="match status" value="1"/>
</dbReference>
<dbReference type="AlphaFoldDB" id="S4XGG3"/>
<dbReference type="Gene3D" id="3.40.50.300">
    <property type="entry name" value="P-loop containing nucleotide triphosphate hydrolases"/>
    <property type="match status" value="1"/>
</dbReference>
<evidence type="ECO:0000256" key="5">
    <source>
        <dbReference type="ARBA" id="ARBA00023163"/>
    </source>
</evidence>
<dbReference type="InterPro" id="IPR025943">
    <property type="entry name" value="Sigma_54_int_dom_ATP-bd_2"/>
</dbReference>
<dbReference type="PROSITE" id="PS50045">
    <property type="entry name" value="SIGMA54_INTERACT_4"/>
    <property type="match status" value="1"/>
</dbReference>
<evidence type="ECO:0000256" key="1">
    <source>
        <dbReference type="ARBA" id="ARBA00022741"/>
    </source>
</evidence>
<dbReference type="PANTHER" id="PTHR32071:SF57">
    <property type="entry name" value="C4-DICARBOXYLATE TRANSPORT TRANSCRIPTIONAL REGULATORY PROTEIN DCTD"/>
    <property type="match status" value="1"/>
</dbReference>
<dbReference type="GO" id="GO:0000160">
    <property type="term" value="P:phosphorelay signal transduction system"/>
    <property type="evidence" value="ECO:0007669"/>
    <property type="project" value="InterPro"/>
</dbReference>
<dbReference type="EMBL" id="CP003969">
    <property type="protein sequence ID" value="AGP32217.1"/>
    <property type="molecule type" value="Genomic_DNA"/>
</dbReference>